<proteinExistence type="predicted"/>
<protein>
    <submittedName>
        <fullName evidence="1">Uncharacterized protein</fullName>
    </submittedName>
</protein>
<reference evidence="1" key="1">
    <citation type="submission" date="2023-06" db="EMBL/GenBank/DDBJ databases">
        <authorList>
            <person name="Delattre M."/>
        </authorList>
    </citation>
    <scope>NUCLEOTIDE SEQUENCE</scope>
    <source>
        <strain evidence="1">AF72</strain>
    </source>
</reference>
<comment type="caution">
    <text evidence="1">The sequence shown here is derived from an EMBL/GenBank/DDBJ whole genome shotgun (WGS) entry which is preliminary data.</text>
</comment>
<dbReference type="AlphaFoldDB" id="A0AA36CM62"/>
<keyword evidence="2" id="KW-1185">Reference proteome</keyword>
<evidence type="ECO:0000313" key="2">
    <source>
        <dbReference type="Proteomes" id="UP001177023"/>
    </source>
</evidence>
<dbReference type="Proteomes" id="UP001177023">
    <property type="component" value="Unassembled WGS sequence"/>
</dbReference>
<name>A0AA36CM62_9BILA</name>
<accession>A0AA36CM62</accession>
<organism evidence="1 2">
    <name type="scientific">Mesorhabditis spiculigera</name>
    <dbReference type="NCBI Taxonomy" id="96644"/>
    <lineage>
        <taxon>Eukaryota</taxon>
        <taxon>Metazoa</taxon>
        <taxon>Ecdysozoa</taxon>
        <taxon>Nematoda</taxon>
        <taxon>Chromadorea</taxon>
        <taxon>Rhabditida</taxon>
        <taxon>Rhabditina</taxon>
        <taxon>Rhabditomorpha</taxon>
        <taxon>Rhabditoidea</taxon>
        <taxon>Rhabditidae</taxon>
        <taxon>Mesorhabditinae</taxon>
        <taxon>Mesorhabditis</taxon>
    </lineage>
</organism>
<sequence>MFVPISQMFAAGTPCMEICQMRFFVALICLSLLLPIFDAMLLPPMKPRKGVLPEGPIPQACCQVMCYPYDTCVCCFVDYDYWNGQEVVTSKGVPDWLTKNETKKP</sequence>
<feature type="non-terminal residue" evidence="1">
    <location>
        <position position="1"/>
    </location>
</feature>
<evidence type="ECO:0000313" key="1">
    <source>
        <dbReference type="EMBL" id="CAJ0571642.1"/>
    </source>
</evidence>
<gene>
    <name evidence="1" type="ORF">MSPICULIGERA_LOCUS10044</name>
</gene>
<dbReference type="EMBL" id="CATQJA010002575">
    <property type="protein sequence ID" value="CAJ0571642.1"/>
    <property type="molecule type" value="Genomic_DNA"/>
</dbReference>